<organism evidence="1 2">
    <name type="scientific">Aspergillus melleus</name>
    <dbReference type="NCBI Taxonomy" id="138277"/>
    <lineage>
        <taxon>Eukaryota</taxon>
        <taxon>Fungi</taxon>
        <taxon>Dikarya</taxon>
        <taxon>Ascomycota</taxon>
        <taxon>Pezizomycotina</taxon>
        <taxon>Eurotiomycetes</taxon>
        <taxon>Eurotiomycetidae</taxon>
        <taxon>Eurotiales</taxon>
        <taxon>Aspergillaceae</taxon>
        <taxon>Aspergillus</taxon>
        <taxon>Aspergillus subgen. Circumdati</taxon>
    </lineage>
</organism>
<keyword evidence="2" id="KW-1185">Reference proteome</keyword>
<evidence type="ECO:0000313" key="1">
    <source>
        <dbReference type="EMBL" id="KAK1143052.1"/>
    </source>
</evidence>
<proteinExistence type="predicted"/>
<comment type="caution">
    <text evidence="1">The sequence shown here is derived from an EMBL/GenBank/DDBJ whole genome shotgun (WGS) entry which is preliminary data.</text>
</comment>
<dbReference type="EMBL" id="JAOPJF010000044">
    <property type="protein sequence ID" value="KAK1143052.1"/>
    <property type="molecule type" value="Genomic_DNA"/>
</dbReference>
<accession>A0ACC3AZH2</accession>
<sequence>MAIRILSLHGMGTNARIFAAQTNHFRNLLPPDYEFVFVDGTTVCDPAPEVADNFEGPYLGWYHSPSTVSVAAAHDAVRKVIDEKGPFDAVLGFSQGNTQGAAVAASMLLHARIAGQTPPFQAAIFIGSPLPFSYSLDYGIDTRTYFGIAASSPSRPGTLMRIPDYLVTDPAYLKGDPDAEEAFYQMFHATVDPYRIGIPTAHVYGLRDQWRRHSMDLVQLCGHVTVVEHGEGHDVPAGYSEEIADAVETVMTGVGER</sequence>
<gene>
    <name evidence="1" type="ORF">N8T08_007116</name>
</gene>
<protein>
    <submittedName>
        <fullName evidence="1">Uncharacterized protein</fullName>
    </submittedName>
</protein>
<name>A0ACC3AZH2_9EURO</name>
<evidence type="ECO:0000313" key="2">
    <source>
        <dbReference type="Proteomes" id="UP001177260"/>
    </source>
</evidence>
<reference evidence="1 2" key="1">
    <citation type="journal article" date="2023" name="ACS Omega">
        <title>Identification of the Neoaspergillic Acid Biosynthesis Gene Cluster by Establishing an In Vitro CRISPR-Ribonucleoprotein Genetic System in Aspergillus melleus.</title>
        <authorList>
            <person name="Yuan B."/>
            <person name="Grau M.F."/>
            <person name="Murata R.M."/>
            <person name="Torok T."/>
            <person name="Venkateswaran K."/>
            <person name="Stajich J.E."/>
            <person name="Wang C.C.C."/>
        </authorList>
    </citation>
    <scope>NUCLEOTIDE SEQUENCE [LARGE SCALE GENOMIC DNA]</scope>
    <source>
        <strain evidence="1 2">IMV 1140</strain>
    </source>
</reference>
<dbReference type="Proteomes" id="UP001177260">
    <property type="component" value="Unassembled WGS sequence"/>
</dbReference>